<keyword evidence="1" id="KW-0456">Lyase</keyword>
<dbReference type="EMBL" id="BARU01034312">
    <property type="protein sequence ID" value="GAH62768.1"/>
    <property type="molecule type" value="Genomic_DNA"/>
</dbReference>
<accession>X1IYZ6</accession>
<organism evidence="3">
    <name type="scientific">marine sediment metagenome</name>
    <dbReference type="NCBI Taxonomy" id="412755"/>
    <lineage>
        <taxon>unclassified sequences</taxon>
        <taxon>metagenomes</taxon>
        <taxon>ecological metagenomes</taxon>
    </lineage>
</organism>
<proteinExistence type="predicted"/>
<dbReference type="Pfam" id="PF10397">
    <property type="entry name" value="ADSL_C"/>
    <property type="match status" value="1"/>
</dbReference>
<feature type="domain" description="Adenylosuccinate lyase C-terminal" evidence="2">
    <location>
        <begin position="3"/>
        <end position="83"/>
    </location>
</feature>
<comment type="caution">
    <text evidence="3">The sequence shown here is derived from an EMBL/GenBank/DDBJ whole genome shotgun (WGS) entry which is preliminary data.</text>
</comment>
<sequence>FTRGLVFSQRVMLALIEKELSRQKAYEMVQRNAMKSWKGNKNFLTLLKADPEVTGTISPEELEILFDYQHYLQHVDEIFQRLGLTKSQWQGSISESMDLGPRAI</sequence>
<protein>
    <recommendedName>
        <fullName evidence="2">Adenylosuccinate lyase C-terminal domain-containing protein</fullName>
    </recommendedName>
</protein>
<reference evidence="3" key="1">
    <citation type="journal article" date="2014" name="Front. Microbiol.">
        <title>High frequency of phylogenetically diverse reductive dehalogenase-homologous genes in deep subseafloor sedimentary metagenomes.</title>
        <authorList>
            <person name="Kawai M."/>
            <person name="Futagami T."/>
            <person name="Toyoda A."/>
            <person name="Takaki Y."/>
            <person name="Nishi S."/>
            <person name="Hori S."/>
            <person name="Arai W."/>
            <person name="Tsubouchi T."/>
            <person name="Morono Y."/>
            <person name="Uchiyama I."/>
            <person name="Ito T."/>
            <person name="Fujiyama A."/>
            <person name="Inagaki F."/>
            <person name="Takami H."/>
        </authorList>
    </citation>
    <scope>NUCLEOTIDE SEQUENCE</scope>
    <source>
        <strain evidence="3">Expedition CK06-06</strain>
    </source>
</reference>
<dbReference type="SMART" id="SM00998">
    <property type="entry name" value="ADSL_C"/>
    <property type="match status" value="1"/>
</dbReference>
<dbReference type="Gene3D" id="1.10.40.30">
    <property type="entry name" value="Fumarase/aspartase (C-terminal domain)"/>
    <property type="match status" value="1"/>
</dbReference>
<dbReference type="InterPro" id="IPR019468">
    <property type="entry name" value="AdenyloSucc_lyase_C"/>
</dbReference>
<dbReference type="PANTHER" id="PTHR43172:SF1">
    <property type="entry name" value="ADENYLOSUCCINATE LYASE"/>
    <property type="match status" value="1"/>
</dbReference>
<dbReference type="AlphaFoldDB" id="X1IYZ6"/>
<dbReference type="FunFam" id="1.10.40.30:FF:000007">
    <property type="entry name" value="Adenylosuccinate lyase"/>
    <property type="match status" value="1"/>
</dbReference>
<dbReference type="GO" id="GO:0004018">
    <property type="term" value="F:N6-(1,2-dicarboxyethyl)AMP AMP-lyase (fumarate-forming) activity"/>
    <property type="evidence" value="ECO:0007669"/>
    <property type="project" value="TreeGrafter"/>
</dbReference>
<dbReference type="GO" id="GO:0044208">
    <property type="term" value="P:'de novo' AMP biosynthetic process"/>
    <property type="evidence" value="ECO:0007669"/>
    <property type="project" value="TreeGrafter"/>
</dbReference>
<name>X1IYZ6_9ZZZZ</name>
<feature type="non-terminal residue" evidence="3">
    <location>
        <position position="1"/>
    </location>
</feature>
<evidence type="ECO:0000313" key="3">
    <source>
        <dbReference type="EMBL" id="GAH62768.1"/>
    </source>
</evidence>
<dbReference type="GO" id="GO:0005829">
    <property type="term" value="C:cytosol"/>
    <property type="evidence" value="ECO:0007669"/>
    <property type="project" value="TreeGrafter"/>
</dbReference>
<dbReference type="SUPFAM" id="SSF48557">
    <property type="entry name" value="L-aspartase-like"/>
    <property type="match status" value="1"/>
</dbReference>
<dbReference type="InterPro" id="IPR008948">
    <property type="entry name" value="L-Aspartase-like"/>
</dbReference>
<evidence type="ECO:0000259" key="2">
    <source>
        <dbReference type="SMART" id="SM00998"/>
    </source>
</evidence>
<gene>
    <name evidence="3" type="ORF">S03H2_53874</name>
</gene>
<evidence type="ECO:0000256" key="1">
    <source>
        <dbReference type="ARBA" id="ARBA00023239"/>
    </source>
</evidence>
<dbReference type="PANTHER" id="PTHR43172">
    <property type="entry name" value="ADENYLOSUCCINATE LYASE"/>
    <property type="match status" value="1"/>
</dbReference>
<dbReference type="GO" id="GO:0070626">
    <property type="term" value="F:(S)-2-(5-amino-1-(5-phospho-D-ribosyl)imidazole-4-carboxamido) succinate lyase (fumarate-forming) activity"/>
    <property type="evidence" value="ECO:0007669"/>
    <property type="project" value="TreeGrafter"/>
</dbReference>